<proteinExistence type="predicted"/>
<evidence type="ECO:0000313" key="1">
    <source>
        <dbReference type="EMBL" id="KAJ7300476.1"/>
    </source>
</evidence>
<keyword evidence="2" id="KW-1185">Reference proteome</keyword>
<organism evidence="1 2">
    <name type="scientific">Mycena albidolilacea</name>
    <dbReference type="NCBI Taxonomy" id="1033008"/>
    <lineage>
        <taxon>Eukaryota</taxon>
        <taxon>Fungi</taxon>
        <taxon>Dikarya</taxon>
        <taxon>Basidiomycota</taxon>
        <taxon>Agaricomycotina</taxon>
        <taxon>Agaricomycetes</taxon>
        <taxon>Agaricomycetidae</taxon>
        <taxon>Agaricales</taxon>
        <taxon>Marasmiineae</taxon>
        <taxon>Mycenaceae</taxon>
        <taxon>Mycena</taxon>
    </lineage>
</organism>
<gene>
    <name evidence="1" type="ORF">DFH08DRAFT_828429</name>
</gene>
<dbReference type="Proteomes" id="UP001218218">
    <property type="component" value="Unassembled WGS sequence"/>
</dbReference>
<name>A0AAD6YWB9_9AGAR</name>
<sequence length="165" mass="17829">MCAGLAVASVATRRMAEKFLILDDIFPNKVCAAFAVASVATRYKAEKFLIFDEMSAIKCALHSLSQALRQQIAEKNLILDDMSNTICAAPAVASIATRNGKMCAALTIASPATPLLQHIARQSFFLDLMSSSSNGVVSPPTLAILPIITQTQLDVKFKRERQEAK</sequence>
<reference evidence="1" key="1">
    <citation type="submission" date="2023-03" db="EMBL/GenBank/DDBJ databases">
        <title>Massive genome expansion in bonnet fungi (Mycena s.s.) driven by repeated elements and novel gene families across ecological guilds.</title>
        <authorList>
            <consortium name="Lawrence Berkeley National Laboratory"/>
            <person name="Harder C.B."/>
            <person name="Miyauchi S."/>
            <person name="Viragh M."/>
            <person name="Kuo A."/>
            <person name="Thoen E."/>
            <person name="Andreopoulos B."/>
            <person name="Lu D."/>
            <person name="Skrede I."/>
            <person name="Drula E."/>
            <person name="Henrissat B."/>
            <person name="Morin E."/>
            <person name="Kohler A."/>
            <person name="Barry K."/>
            <person name="LaButti K."/>
            <person name="Morin E."/>
            <person name="Salamov A."/>
            <person name="Lipzen A."/>
            <person name="Mereny Z."/>
            <person name="Hegedus B."/>
            <person name="Baldrian P."/>
            <person name="Stursova M."/>
            <person name="Weitz H."/>
            <person name="Taylor A."/>
            <person name="Grigoriev I.V."/>
            <person name="Nagy L.G."/>
            <person name="Martin F."/>
            <person name="Kauserud H."/>
        </authorList>
    </citation>
    <scope>NUCLEOTIDE SEQUENCE</scope>
    <source>
        <strain evidence="1">CBHHK002</strain>
    </source>
</reference>
<evidence type="ECO:0000313" key="2">
    <source>
        <dbReference type="Proteomes" id="UP001218218"/>
    </source>
</evidence>
<comment type="caution">
    <text evidence="1">The sequence shown here is derived from an EMBL/GenBank/DDBJ whole genome shotgun (WGS) entry which is preliminary data.</text>
</comment>
<dbReference type="EMBL" id="JARIHO010000166">
    <property type="protein sequence ID" value="KAJ7300476.1"/>
    <property type="molecule type" value="Genomic_DNA"/>
</dbReference>
<dbReference type="AlphaFoldDB" id="A0AAD6YWB9"/>
<accession>A0AAD6YWB9</accession>
<protein>
    <submittedName>
        <fullName evidence="1">Uncharacterized protein</fullName>
    </submittedName>
</protein>